<dbReference type="AlphaFoldDB" id="A0A9J6PD49"/>
<dbReference type="RefSeq" id="WP_269333270.1">
    <property type="nucleotide sequence ID" value="NZ_JAMZFT010000003.1"/>
</dbReference>
<dbReference type="Proteomes" id="UP001055804">
    <property type="component" value="Unassembled WGS sequence"/>
</dbReference>
<evidence type="ECO:0000313" key="2">
    <source>
        <dbReference type="Proteomes" id="UP001055804"/>
    </source>
</evidence>
<keyword evidence="2" id="KW-1185">Reference proteome</keyword>
<proteinExistence type="predicted"/>
<accession>A0A9J6PD49</accession>
<reference evidence="1" key="1">
    <citation type="submission" date="2022-06" db="EMBL/GenBank/DDBJ databases">
        <title>Isolation and Genomics of Futiania mangrovii gen. nov., sp. nov., a Rare and Metabolically-versatile member in the Class Alphaproteobacteria.</title>
        <authorList>
            <person name="Liu L."/>
            <person name="Huang W.-C."/>
            <person name="Pan J."/>
            <person name="Li J."/>
            <person name="Huang Y."/>
            <person name="Du H."/>
            <person name="Liu Y."/>
            <person name="Li M."/>
        </authorList>
    </citation>
    <scope>NUCLEOTIDE SEQUENCE</scope>
    <source>
        <strain evidence="1">FT118</strain>
    </source>
</reference>
<name>A0A9J6PD49_9PROT</name>
<comment type="caution">
    <text evidence="1">The sequence shown here is derived from an EMBL/GenBank/DDBJ whole genome shotgun (WGS) entry which is preliminary data.</text>
</comment>
<sequence length="120" mass="13111">MTEPRLTSGFRVAAHIRTLAAYDIPAFVVRKGDETAGQVLVKINRLVHRGEPGCRVFVQSYDAGGGRVWRAGTGPGEVTEAEADAYIDRTVRYDPDAWVIEVEDAQGRHMLEPVEGDGDA</sequence>
<evidence type="ECO:0000313" key="1">
    <source>
        <dbReference type="EMBL" id="MCP1337301.1"/>
    </source>
</evidence>
<dbReference type="Gene3D" id="3.40.1530.20">
    <property type="entry name" value="Protein of unknown function (DUF1491)"/>
    <property type="match status" value="1"/>
</dbReference>
<dbReference type="Pfam" id="PF07372">
    <property type="entry name" value="DUF1491"/>
    <property type="match status" value="1"/>
</dbReference>
<dbReference type="EMBL" id="JAMZFT010000003">
    <property type="protein sequence ID" value="MCP1337301.1"/>
    <property type="molecule type" value="Genomic_DNA"/>
</dbReference>
<dbReference type="InterPro" id="IPR009964">
    <property type="entry name" value="DUF1491"/>
</dbReference>
<gene>
    <name evidence="1" type="ORF">NJQ99_12840</name>
</gene>
<organism evidence="1 2">
    <name type="scientific">Futiania mangrovi</name>
    <dbReference type="NCBI Taxonomy" id="2959716"/>
    <lineage>
        <taxon>Bacteria</taxon>
        <taxon>Pseudomonadati</taxon>
        <taxon>Pseudomonadota</taxon>
        <taxon>Alphaproteobacteria</taxon>
        <taxon>Futianiales</taxon>
        <taxon>Futianiaceae</taxon>
        <taxon>Futiania</taxon>
    </lineage>
</organism>
<protein>
    <submittedName>
        <fullName evidence="1">DUF1491 family protein</fullName>
    </submittedName>
</protein>